<proteinExistence type="predicted"/>
<dbReference type="Proteomes" id="UP000006015">
    <property type="component" value="Unassembled WGS sequence"/>
</dbReference>
<evidence type="ECO:0000313" key="2">
    <source>
        <dbReference type="Proteomes" id="UP000006015"/>
    </source>
</evidence>
<evidence type="ECO:0000313" key="1">
    <source>
        <dbReference type="EMBL" id="EFG81749.1"/>
    </source>
</evidence>
<comment type="caution">
    <text evidence="1">The sequence shown here is derived from an EMBL/GenBank/DDBJ whole genome shotgun (WGS) entry which is preliminary data.</text>
</comment>
<organism evidence="1 2">
    <name type="scientific">Corynebacterium ammoniagenes DSM 20306</name>
    <dbReference type="NCBI Taxonomy" id="649754"/>
    <lineage>
        <taxon>Bacteria</taxon>
        <taxon>Bacillati</taxon>
        <taxon>Actinomycetota</taxon>
        <taxon>Actinomycetes</taxon>
        <taxon>Mycobacteriales</taxon>
        <taxon>Corynebacteriaceae</taxon>
        <taxon>Corynebacterium</taxon>
    </lineage>
</organism>
<gene>
    <name evidence="1" type="ORF">HMPREF0281_01111</name>
</gene>
<accession>A0ABN0AFV2</accession>
<sequence length="87" mass="9874">MRGKFSLDDIPPGLIWGCQKGIAITDHDRLDKLQVHPLLRTESGHFRVRLFRASNEIFNDDTPRGVQGRLLVRHTKALCIEIGNGQK</sequence>
<dbReference type="EMBL" id="ADNS01000007">
    <property type="protein sequence ID" value="EFG81749.1"/>
    <property type="molecule type" value="Genomic_DNA"/>
</dbReference>
<reference evidence="1 2" key="1">
    <citation type="submission" date="2010-04" db="EMBL/GenBank/DDBJ databases">
        <authorList>
            <person name="Weinstock G."/>
            <person name="Sodergren E."/>
            <person name="Clifton S."/>
            <person name="Fulton L."/>
            <person name="Fulton B."/>
            <person name="Courtney L."/>
            <person name="Fronick C."/>
            <person name="Harrison M."/>
            <person name="Strong C."/>
            <person name="Farmer C."/>
            <person name="Delahaunty K."/>
            <person name="Markovic C."/>
            <person name="Hall O."/>
            <person name="Minx P."/>
            <person name="Tomlinson C."/>
            <person name="Mitreva M."/>
            <person name="Hou S."/>
            <person name="Wollam A."/>
            <person name="Pepin K.H."/>
            <person name="Johnson M."/>
            <person name="Bhonagiri V."/>
            <person name="Zhang X."/>
            <person name="Suruliraj S."/>
            <person name="Warren W."/>
            <person name="Chinwalla A."/>
            <person name="Mardis E.R."/>
            <person name="Wilson R.K."/>
        </authorList>
    </citation>
    <scope>NUCLEOTIDE SEQUENCE [LARGE SCALE GENOMIC DNA]</scope>
    <source>
        <strain evidence="1 2">DSM 20306</strain>
    </source>
</reference>
<keyword evidence="2" id="KW-1185">Reference proteome</keyword>
<protein>
    <submittedName>
        <fullName evidence="1">Uncharacterized protein</fullName>
    </submittedName>
</protein>
<name>A0ABN0AFV2_CORAM</name>